<dbReference type="InterPro" id="IPR032694">
    <property type="entry name" value="CopC/D"/>
</dbReference>
<comment type="subcellular location">
    <subcellularLocation>
        <location evidence="6">Cell inner membrane</location>
        <topology evidence="6">Multi-pass membrane protein</topology>
    </subcellularLocation>
    <subcellularLocation>
        <location evidence="1">Cell membrane</location>
        <topology evidence="1">Multi-pass membrane protein</topology>
    </subcellularLocation>
</comment>
<reference evidence="8 9" key="1">
    <citation type="submission" date="2018-12" db="EMBL/GenBank/DDBJ databases">
        <authorList>
            <person name="Li S."/>
            <person name="Yang R."/>
            <person name="Chen G."/>
            <person name="Zou L."/>
            <person name="Zhang C."/>
            <person name="Chen Y."/>
            <person name="Liu Z."/>
            <person name="Li Y."/>
            <person name="Yan Y."/>
            <person name="Huang M."/>
            <person name="Chen T."/>
        </authorList>
    </citation>
    <scope>NUCLEOTIDE SEQUENCE [LARGE SCALE GENOMIC DNA]</scope>
    <source>
        <strain evidence="8 9">1257</strain>
    </source>
</reference>
<evidence type="ECO:0000259" key="7">
    <source>
        <dbReference type="Pfam" id="PF05425"/>
    </source>
</evidence>
<dbReference type="GO" id="GO:0005886">
    <property type="term" value="C:plasma membrane"/>
    <property type="evidence" value="ECO:0007669"/>
    <property type="project" value="UniProtKB-SubCell"/>
</dbReference>
<feature type="transmembrane region" description="Helical" evidence="6">
    <location>
        <begin position="87"/>
        <end position="110"/>
    </location>
</feature>
<dbReference type="GO" id="GO:0006825">
    <property type="term" value="P:copper ion transport"/>
    <property type="evidence" value="ECO:0007669"/>
    <property type="project" value="InterPro"/>
</dbReference>
<name>A0A3Q8U1J6_9PSED</name>
<evidence type="ECO:0000256" key="3">
    <source>
        <dbReference type="ARBA" id="ARBA00022692"/>
    </source>
</evidence>
<feature type="transmembrane region" description="Helical" evidence="6">
    <location>
        <begin position="283"/>
        <end position="301"/>
    </location>
</feature>
<dbReference type="Pfam" id="PF05425">
    <property type="entry name" value="CopD"/>
    <property type="match status" value="1"/>
</dbReference>
<evidence type="ECO:0000256" key="4">
    <source>
        <dbReference type="ARBA" id="ARBA00022989"/>
    </source>
</evidence>
<comment type="similarity">
    <text evidence="6">Belongs to the CopD family.</text>
</comment>
<evidence type="ECO:0000256" key="5">
    <source>
        <dbReference type="ARBA" id="ARBA00023136"/>
    </source>
</evidence>
<dbReference type="InterPro" id="IPR008457">
    <property type="entry name" value="Cu-R_CopD_dom"/>
</dbReference>
<evidence type="ECO:0000256" key="2">
    <source>
        <dbReference type="ARBA" id="ARBA00022475"/>
    </source>
</evidence>
<keyword evidence="3 6" id="KW-0812">Transmembrane</keyword>
<dbReference type="OrthoDB" id="6053803at2"/>
<feature type="transmembrane region" description="Helical" evidence="6">
    <location>
        <begin position="199"/>
        <end position="221"/>
    </location>
</feature>
<dbReference type="PANTHER" id="PTHR34820">
    <property type="entry name" value="INNER MEMBRANE PROTEIN YEBZ"/>
    <property type="match status" value="1"/>
</dbReference>
<accession>A0A3Q8U1J6</accession>
<dbReference type="PANTHER" id="PTHR34820:SF4">
    <property type="entry name" value="INNER MEMBRANE PROTEIN YEBZ"/>
    <property type="match status" value="1"/>
</dbReference>
<keyword evidence="6" id="KW-0997">Cell inner membrane</keyword>
<comment type="function">
    <text evidence="6">Involved in copper resistance.</text>
</comment>
<keyword evidence="4 6" id="KW-1133">Transmembrane helix</keyword>
<keyword evidence="2 6" id="KW-1003">Cell membrane</keyword>
<evidence type="ECO:0000313" key="8">
    <source>
        <dbReference type="EMBL" id="AZL68678.1"/>
    </source>
</evidence>
<gene>
    <name evidence="8" type="ORF">EJA05_13465</name>
</gene>
<dbReference type="AlphaFoldDB" id="A0A3Q8U1J6"/>
<dbReference type="InterPro" id="IPR047689">
    <property type="entry name" value="CopD"/>
</dbReference>
<feature type="transmembrane region" description="Helical" evidence="6">
    <location>
        <begin position="47"/>
        <end position="67"/>
    </location>
</feature>
<dbReference type="EMBL" id="CP034338">
    <property type="protein sequence ID" value="AZL68678.1"/>
    <property type="molecule type" value="Genomic_DNA"/>
</dbReference>
<dbReference type="Proteomes" id="UP000268230">
    <property type="component" value="Chromosome"/>
</dbReference>
<keyword evidence="6" id="KW-0186">Copper</keyword>
<sequence length="324" mass="34627">MGDLLTVAIRFALYLDLMMLFGLALFGLYGLKGKERASGTVLRFESLLYCTSLLGIALSLVALGVLAKSMSGVSGFMELHHHFFQMILMGTDVGLSWQVRIAALLVAIVGISQYKRFATASLWVVTVAGAVALASLAWTGHGAMGEGSRGYWQLIGDVLHLLAAGAWLGALAAFALLLRCKSLKGEHEARLLARVLTGFESVGAVIVVVIGLTGAINYLFIVGPRIDGVVLSTYGALLFMKVLLFGAMIALAALNRFHLSPLLERSVRNGEYSVAVSALRRSLAFELSMAIVIVALVAWLGTLSPENERGIEMAVGRYADHMAP</sequence>
<feature type="domain" description="Copper resistance protein D" evidence="7">
    <location>
        <begin position="193"/>
        <end position="300"/>
    </location>
</feature>
<feature type="transmembrane region" description="Helical" evidence="6">
    <location>
        <begin position="158"/>
        <end position="178"/>
    </location>
</feature>
<protein>
    <recommendedName>
        <fullName evidence="6">Copper resistance protein D</fullName>
    </recommendedName>
</protein>
<evidence type="ECO:0000313" key="9">
    <source>
        <dbReference type="Proteomes" id="UP000268230"/>
    </source>
</evidence>
<evidence type="ECO:0000256" key="1">
    <source>
        <dbReference type="ARBA" id="ARBA00004651"/>
    </source>
</evidence>
<evidence type="ECO:0000256" key="6">
    <source>
        <dbReference type="RuleBase" id="RU369037"/>
    </source>
</evidence>
<dbReference type="NCBIfam" id="NF033808">
    <property type="entry name" value="copper_CopD"/>
    <property type="match status" value="1"/>
</dbReference>
<dbReference type="KEGG" id="pory:EJA05_13465"/>
<feature type="transmembrane region" description="Helical" evidence="6">
    <location>
        <begin position="233"/>
        <end position="254"/>
    </location>
</feature>
<feature type="transmembrane region" description="Helical" evidence="6">
    <location>
        <begin position="117"/>
        <end position="138"/>
    </location>
</feature>
<feature type="transmembrane region" description="Helical" evidence="6">
    <location>
        <begin position="12"/>
        <end position="31"/>
    </location>
</feature>
<proteinExistence type="inferred from homology"/>
<dbReference type="GO" id="GO:0046688">
    <property type="term" value="P:response to copper ion"/>
    <property type="evidence" value="ECO:0007669"/>
    <property type="project" value="UniProtKB-UniRule"/>
</dbReference>
<organism evidence="8 9">
    <name type="scientific">Pseudomonas entomophila</name>
    <dbReference type="NCBI Taxonomy" id="312306"/>
    <lineage>
        <taxon>Bacteria</taxon>
        <taxon>Pseudomonadati</taxon>
        <taxon>Pseudomonadota</taxon>
        <taxon>Gammaproteobacteria</taxon>
        <taxon>Pseudomonadales</taxon>
        <taxon>Pseudomonadaceae</taxon>
        <taxon>Pseudomonas</taxon>
    </lineage>
</organism>
<keyword evidence="5 6" id="KW-0472">Membrane</keyword>